<organism evidence="2 3">
    <name type="scientific">Simiduia aestuariiviva</name>
    <dbReference type="NCBI Taxonomy" id="1510459"/>
    <lineage>
        <taxon>Bacteria</taxon>
        <taxon>Pseudomonadati</taxon>
        <taxon>Pseudomonadota</taxon>
        <taxon>Gammaproteobacteria</taxon>
        <taxon>Cellvibrionales</taxon>
        <taxon>Cellvibrionaceae</taxon>
        <taxon>Simiduia</taxon>
    </lineage>
</organism>
<keyword evidence="1" id="KW-1133">Transmembrane helix</keyword>
<dbReference type="EMBL" id="JACHXZ010000002">
    <property type="protein sequence ID" value="MBB3167979.1"/>
    <property type="molecule type" value="Genomic_DNA"/>
</dbReference>
<sequence length="362" mass="41653">MDVSQQTNSPYASSTKEEQNTQVLFAIIEQLVDFVIHSVLRVKRKQLKINVQPELVEAYSRSLSATWKRVEQLQLAGKRQRRRYLLFAAAPFAVSVYLIAFTQYGLLPMFLTCFIGAVYIAKPAVLFKQQVIKEVMPELLFHLPGYLYRQDGYIPVKELEPSKLLPMYDDVLTRQEDYFECQAAGLHFELVECELAKYKHEKGEQRESTEFKGLVCRMAFDSSAKHQIVFQYKWLFLLRWLQPKIMGIAKQAKMSKGMLGGRYNIYCASSGYVKEVFTESILTKIEFLIGSLDVAAPEFSVVENQIIIFLHRPKNFLEAPNFGQIHDKQTFLESVLKDAYLMEELRSVAELLAANISKLNNA</sequence>
<dbReference type="Proteomes" id="UP000559987">
    <property type="component" value="Unassembled WGS sequence"/>
</dbReference>
<evidence type="ECO:0008006" key="4">
    <source>
        <dbReference type="Google" id="ProtNLM"/>
    </source>
</evidence>
<accession>A0A839UN55</accession>
<evidence type="ECO:0000313" key="2">
    <source>
        <dbReference type="EMBL" id="MBB3167979.1"/>
    </source>
</evidence>
<evidence type="ECO:0000313" key="3">
    <source>
        <dbReference type="Proteomes" id="UP000559987"/>
    </source>
</evidence>
<gene>
    <name evidence="2" type="ORF">FHS30_001163</name>
</gene>
<comment type="caution">
    <text evidence="2">The sequence shown here is derived from an EMBL/GenBank/DDBJ whole genome shotgun (WGS) entry which is preliminary data.</text>
</comment>
<evidence type="ECO:0000256" key="1">
    <source>
        <dbReference type="SAM" id="Phobius"/>
    </source>
</evidence>
<keyword evidence="1" id="KW-0812">Transmembrane</keyword>
<keyword evidence="1" id="KW-0472">Membrane</keyword>
<name>A0A839UN55_9GAMM</name>
<feature type="transmembrane region" description="Helical" evidence="1">
    <location>
        <begin position="84"/>
        <end position="101"/>
    </location>
</feature>
<proteinExistence type="predicted"/>
<protein>
    <recommendedName>
        <fullName evidence="4">DUF3137 domain-containing protein</fullName>
    </recommendedName>
</protein>
<reference evidence="2 3" key="1">
    <citation type="submission" date="2020-08" db="EMBL/GenBank/DDBJ databases">
        <title>Genomic Encyclopedia of Type Strains, Phase III (KMG-III): the genomes of soil and plant-associated and newly described type strains.</title>
        <authorList>
            <person name="Whitman W."/>
        </authorList>
    </citation>
    <scope>NUCLEOTIDE SEQUENCE [LARGE SCALE GENOMIC DNA]</scope>
    <source>
        <strain evidence="2 3">CECT 8571</strain>
    </source>
</reference>
<dbReference type="AlphaFoldDB" id="A0A839UN55"/>
<dbReference type="RefSeq" id="WP_183909290.1">
    <property type="nucleotide sequence ID" value="NZ_JACHXZ010000002.1"/>
</dbReference>
<keyword evidence="3" id="KW-1185">Reference proteome</keyword>